<evidence type="ECO:0000313" key="2">
    <source>
        <dbReference type="Proteomes" id="UP000516072"/>
    </source>
</evidence>
<proteinExistence type="predicted"/>
<dbReference type="RefSeq" id="WP_197743932.1">
    <property type="nucleotide sequence ID" value="NZ_LR778175.1"/>
</dbReference>
<sequence length="172" mass="20040">MNILRTRLQFILCIFFILSLFTIKVVWATQHEKCCDASKANTPELSQLKEGEGATFEIKINRIDPKTGHIRIAIYNDPENWLKKPVYAAILSAEDTDEVEWTIHNIPPGSYALACFHDRDMSGDFYMGILGINRERYCFSHNVQAFFGPPHWDQTKFDVEDHMIKEFNIRLR</sequence>
<reference evidence="1 2" key="1">
    <citation type="submission" date="2020-03" db="EMBL/GenBank/DDBJ databases">
        <authorList>
            <person name="Picone N."/>
        </authorList>
    </citation>
    <scope>NUCLEOTIDE SEQUENCE [LARGE SCALE GENOMIC DNA]</scope>
    <source>
        <strain evidence="1">NSCAC1</strain>
    </source>
</reference>
<gene>
    <name evidence="1" type="ORF">NSCAC_1224</name>
</gene>
<keyword evidence="2" id="KW-1185">Reference proteome</keyword>
<dbReference type="InterPro" id="IPR018673">
    <property type="entry name" value="DUF2141"/>
</dbReference>
<protein>
    <recommendedName>
        <fullName evidence="3">DUF2141 domain-containing protein</fullName>
    </recommendedName>
</protein>
<dbReference type="Pfam" id="PF09912">
    <property type="entry name" value="DUF2141"/>
    <property type="match status" value="1"/>
</dbReference>
<dbReference type="EMBL" id="LR778175">
    <property type="protein sequence ID" value="CAB1276543.1"/>
    <property type="molecule type" value="Genomic_DNA"/>
</dbReference>
<dbReference type="AlphaFoldDB" id="A0A7G1QAK5"/>
<evidence type="ECO:0000313" key="1">
    <source>
        <dbReference type="EMBL" id="CAB1276543.1"/>
    </source>
</evidence>
<organism evidence="1 2">
    <name type="scientific">Candidatus Nitrosacidococcus tergens</name>
    <dbReference type="NCBI Taxonomy" id="553981"/>
    <lineage>
        <taxon>Bacteria</taxon>
        <taxon>Pseudomonadati</taxon>
        <taxon>Pseudomonadota</taxon>
        <taxon>Gammaproteobacteria</taxon>
        <taxon>Chromatiales</taxon>
        <taxon>Chromatiaceae</taxon>
        <taxon>Candidatus Nitrosacidococcus</taxon>
    </lineage>
</organism>
<dbReference type="Proteomes" id="UP000516072">
    <property type="component" value="Chromosome"/>
</dbReference>
<accession>A0A7G1QAK5</accession>
<dbReference type="KEGG" id="ntg:NSCAC_1224"/>
<evidence type="ECO:0008006" key="3">
    <source>
        <dbReference type="Google" id="ProtNLM"/>
    </source>
</evidence>
<name>A0A7G1QAK5_9GAMM</name>